<dbReference type="SUPFAM" id="SSF47413">
    <property type="entry name" value="lambda repressor-like DNA-binding domains"/>
    <property type="match status" value="1"/>
</dbReference>
<dbReference type="GO" id="GO:0003677">
    <property type="term" value="F:DNA binding"/>
    <property type="evidence" value="ECO:0007669"/>
    <property type="project" value="UniProtKB-KW"/>
</dbReference>
<dbReference type="InterPro" id="IPR050807">
    <property type="entry name" value="TransReg_Diox_bact_type"/>
</dbReference>
<dbReference type="CDD" id="cd00093">
    <property type="entry name" value="HTH_XRE"/>
    <property type="match status" value="1"/>
</dbReference>
<dbReference type="InterPro" id="IPR001387">
    <property type="entry name" value="Cro/C1-type_HTH"/>
</dbReference>
<comment type="caution">
    <text evidence="3">The sequence shown here is derived from an EMBL/GenBank/DDBJ whole genome shotgun (WGS) entry which is preliminary data.</text>
</comment>
<protein>
    <submittedName>
        <fullName evidence="3">Transcriptional regulator</fullName>
    </submittedName>
</protein>
<dbReference type="PANTHER" id="PTHR46797">
    <property type="entry name" value="HTH-TYPE TRANSCRIPTIONAL REGULATOR"/>
    <property type="match status" value="1"/>
</dbReference>
<reference evidence="3 4" key="1">
    <citation type="journal article" date="2009" name="Int. J. Syst. Evol. Microbiol.">
        <title>Paenibacillus contaminans sp. nov., isolated from a contaminated laboratory plate.</title>
        <authorList>
            <person name="Chou J.H."/>
            <person name="Lee J.H."/>
            <person name="Lin M.C."/>
            <person name="Chang P.S."/>
            <person name="Arun A.B."/>
            <person name="Young C.C."/>
            <person name="Chen W.M."/>
        </authorList>
    </citation>
    <scope>NUCLEOTIDE SEQUENCE [LARGE SCALE GENOMIC DNA]</scope>
    <source>
        <strain evidence="3 4">CKOBP-6</strain>
    </source>
</reference>
<evidence type="ECO:0000313" key="3">
    <source>
        <dbReference type="EMBL" id="RAV19472.1"/>
    </source>
</evidence>
<sequence>MSLPILVGNRIRSLRKAKGWTQEQLAEGSSLHYSYIGGVERGERNISLETLEKIVLALQVSPMELFRVELDADDDAKAHRKAVDEHMSMISCRSTEEIEMISKINQDIFTAIDNKR</sequence>
<dbReference type="GO" id="GO:0005829">
    <property type="term" value="C:cytosol"/>
    <property type="evidence" value="ECO:0007669"/>
    <property type="project" value="TreeGrafter"/>
</dbReference>
<dbReference type="PROSITE" id="PS50943">
    <property type="entry name" value="HTH_CROC1"/>
    <property type="match status" value="1"/>
</dbReference>
<gene>
    <name evidence="3" type="ORF">DQG23_21005</name>
</gene>
<keyword evidence="4" id="KW-1185">Reference proteome</keyword>
<keyword evidence="1" id="KW-0238">DNA-binding</keyword>
<dbReference type="SMART" id="SM00530">
    <property type="entry name" value="HTH_XRE"/>
    <property type="match status" value="1"/>
</dbReference>
<organism evidence="3 4">
    <name type="scientific">Paenibacillus contaminans</name>
    <dbReference type="NCBI Taxonomy" id="450362"/>
    <lineage>
        <taxon>Bacteria</taxon>
        <taxon>Bacillati</taxon>
        <taxon>Bacillota</taxon>
        <taxon>Bacilli</taxon>
        <taxon>Bacillales</taxon>
        <taxon>Paenibacillaceae</taxon>
        <taxon>Paenibacillus</taxon>
    </lineage>
</organism>
<evidence type="ECO:0000313" key="4">
    <source>
        <dbReference type="Proteomes" id="UP000250369"/>
    </source>
</evidence>
<dbReference type="Proteomes" id="UP000250369">
    <property type="component" value="Unassembled WGS sequence"/>
</dbReference>
<dbReference type="OrthoDB" id="9814553at2"/>
<evidence type="ECO:0000256" key="1">
    <source>
        <dbReference type="ARBA" id="ARBA00023125"/>
    </source>
</evidence>
<feature type="domain" description="HTH cro/C1-type" evidence="2">
    <location>
        <begin position="11"/>
        <end position="65"/>
    </location>
</feature>
<dbReference type="EMBL" id="QMFB01000012">
    <property type="protein sequence ID" value="RAV19472.1"/>
    <property type="molecule type" value="Genomic_DNA"/>
</dbReference>
<name>A0A329MII3_9BACL</name>
<accession>A0A329MII3</accession>
<evidence type="ECO:0000259" key="2">
    <source>
        <dbReference type="PROSITE" id="PS50943"/>
    </source>
</evidence>
<dbReference type="GO" id="GO:0003700">
    <property type="term" value="F:DNA-binding transcription factor activity"/>
    <property type="evidence" value="ECO:0007669"/>
    <property type="project" value="TreeGrafter"/>
</dbReference>
<dbReference type="AlphaFoldDB" id="A0A329MII3"/>
<dbReference type="PANTHER" id="PTHR46797:SF24">
    <property type="entry name" value="DNA-BINDING PHAGE PROTEIN"/>
    <property type="match status" value="1"/>
</dbReference>
<proteinExistence type="predicted"/>
<dbReference type="InterPro" id="IPR010982">
    <property type="entry name" value="Lambda_DNA-bd_dom_sf"/>
</dbReference>
<dbReference type="Gene3D" id="1.10.260.40">
    <property type="entry name" value="lambda repressor-like DNA-binding domains"/>
    <property type="match status" value="1"/>
</dbReference>
<dbReference type="Pfam" id="PF01381">
    <property type="entry name" value="HTH_3"/>
    <property type="match status" value="1"/>
</dbReference>